<name>A0A2Z5FWR8_9BACT</name>
<evidence type="ECO:0000256" key="3">
    <source>
        <dbReference type="ARBA" id="ARBA00022801"/>
    </source>
</evidence>
<reference evidence="5 6" key="1">
    <citation type="journal article" date="2018" name="Front. Microbiol.">
        <title>Hydrolytic Capabilities as a Key to Environmental Success: Chitinolytic and Cellulolytic Acidobacteria From Acidic Sub-arctic Soils and Boreal Peatlands.</title>
        <authorList>
            <person name="Belova S.E."/>
            <person name="Ravin N.V."/>
            <person name="Pankratov T.A."/>
            <person name="Rakitin A.L."/>
            <person name="Ivanova A.A."/>
            <person name="Beletsky A.V."/>
            <person name="Mardanov A.V."/>
            <person name="Sinninghe Damste J.S."/>
            <person name="Dedysh S.N."/>
        </authorList>
    </citation>
    <scope>NUCLEOTIDE SEQUENCE [LARGE SCALE GENOMIC DNA]</scope>
    <source>
        <strain evidence="5 6">SBC82</strain>
    </source>
</reference>
<evidence type="ECO:0000259" key="4">
    <source>
        <dbReference type="PROSITE" id="PS51820"/>
    </source>
</evidence>
<dbReference type="GO" id="GO:0045493">
    <property type="term" value="P:xylan catabolic process"/>
    <property type="evidence" value="ECO:0007669"/>
    <property type="project" value="InterPro"/>
</dbReference>
<dbReference type="Gene3D" id="2.60.40.10">
    <property type="entry name" value="Immunoglobulins"/>
    <property type="match status" value="1"/>
</dbReference>
<dbReference type="InterPro" id="IPR036962">
    <property type="entry name" value="Glyco_hydro_3_N_sf"/>
</dbReference>
<evidence type="ECO:0000313" key="6">
    <source>
        <dbReference type="Proteomes" id="UP000253606"/>
    </source>
</evidence>
<proteinExistence type="inferred from homology"/>
<dbReference type="SUPFAM" id="SSF56988">
    <property type="entry name" value="Anthrax protective antigen"/>
    <property type="match status" value="1"/>
</dbReference>
<dbReference type="KEGG" id="abas:ACPOL_2003"/>
<comment type="similarity">
    <text evidence="1">Belongs to the glycosyl hydrolase 3 family.</text>
</comment>
<keyword evidence="6" id="KW-1185">Reference proteome</keyword>
<dbReference type="Gene3D" id="3.20.20.300">
    <property type="entry name" value="Glycoside hydrolase, family 3, N-terminal domain"/>
    <property type="match status" value="1"/>
</dbReference>
<feature type="domain" description="PA14" evidence="4">
    <location>
        <begin position="461"/>
        <end position="612"/>
    </location>
</feature>
<dbReference type="RefSeq" id="WP_236657352.1">
    <property type="nucleotide sequence ID" value="NZ_CP030840.1"/>
</dbReference>
<dbReference type="PANTHER" id="PTHR42721:SF3">
    <property type="entry name" value="BETA-D-XYLOSIDASE 5-RELATED"/>
    <property type="match status" value="1"/>
</dbReference>
<dbReference type="Pfam" id="PF07691">
    <property type="entry name" value="PA14"/>
    <property type="match status" value="1"/>
</dbReference>
<dbReference type="SUPFAM" id="SSF51445">
    <property type="entry name" value="(Trans)glycosidases"/>
    <property type="match status" value="1"/>
</dbReference>
<evidence type="ECO:0000256" key="1">
    <source>
        <dbReference type="ARBA" id="ARBA00005336"/>
    </source>
</evidence>
<dbReference type="SUPFAM" id="SSF52279">
    <property type="entry name" value="Beta-D-glucan exohydrolase, C-terminal domain"/>
    <property type="match status" value="1"/>
</dbReference>
<dbReference type="InterPro" id="IPR013783">
    <property type="entry name" value="Ig-like_fold"/>
</dbReference>
<dbReference type="PRINTS" id="PR00133">
    <property type="entry name" value="GLHYDRLASE3"/>
</dbReference>
<gene>
    <name evidence="5" type="ORF">ACPOL_2003</name>
</gene>
<evidence type="ECO:0000313" key="5">
    <source>
        <dbReference type="EMBL" id="AXC11339.1"/>
    </source>
</evidence>
<dbReference type="PANTHER" id="PTHR42721">
    <property type="entry name" value="SUGAR HYDROLASE-RELATED"/>
    <property type="match status" value="1"/>
</dbReference>
<dbReference type="GO" id="GO:0009044">
    <property type="term" value="F:xylan 1,4-beta-xylosidase activity"/>
    <property type="evidence" value="ECO:0007669"/>
    <property type="project" value="InterPro"/>
</dbReference>
<dbReference type="InterPro" id="IPR017853">
    <property type="entry name" value="GH"/>
</dbReference>
<dbReference type="EMBL" id="CP030840">
    <property type="protein sequence ID" value="AXC11339.1"/>
    <property type="molecule type" value="Genomic_DNA"/>
</dbReference>
<dbReference type="SMART" id="SM00758">
    <property type="entry name" value="PA14"/>
    <property type="match status" value="1"/>
</dbReference>
<dbReference type="GO" id="GO:0046556">
    <property type="term" value="F:alpha-L-arabinofuranosidase activity"/>
    <property type="evidence" value="ECO:0007669"/>
    <property type="project" value="TreeGrafter"/>
</dbReference>
<dbReference type="InterPro" id="IPR037524">
    <property type="entry name" value="PA14/GLEYA"/>
</dbReference>
<dbReference type="InterPro" id="IPR026891">
    <property type="entry name" value="Fn3-like"/>
</dbReference>
<dbReference type="InterPro" id="IPR002772">
    <property type="entry name" value="Glyco_hydro_3_C"/>
</dbReference>
<dbReference type="Proteomes" id="UP000253606">
    <property type="component" value="Chromosome"/>
</dbReference>
<dbReference type="InterPro" id="IPR044993">
    <property type="entry name" value="BXL"/>
</dbReference>
<dbReference type="SMART" id="SM01217">
    <property type="entry name" value="Fn3_like"/>
    <property type="match status" value="1"/>
</dbReference>
<dbReference type="Pfam" id="PF01915">
    <property type="entry name" value="Glyco_hydro_3_C"/>
    <property type="match status" value="1"/>
</dbReference>
<evidence type="ECO:0000256" key="2">
    <source>
        <dbReference type="ARBA" id="ARBA00022729"/>
    </source>
</evidence>
<dbReference type="PROSITE" id="PS51820">
    <property type="entry name" value="PA14"/>
    <property type="match status" value="1"/>
</dbReference>
<dbReference type="GO" id="GO:0031222">
    <property type="term" value="P:arabinan catabolic process"/>
    <property type="evidence" value="ECO:0007669"/>
    <property type="project" value="TreeGrafter"/>
</dbReference>
<sequence length="883" mass="95474">MRISPLVKQFIAIGFGFSIGALAQSSLPYQNPSLPTEQRVNDLVSRMTLEEKVSQMQNHAAAIPRLGVPAYDWWSEALHGVARSGYATVFPQAIGMAATWDTDLIHHEAEIISTEARAKYGDAIAHGNHDIYYGLDFWSPNINIFRDPRWGRGQETYGEDPYLTSRLGVAFVESMQGNDPKYFKVIATPKHFAVHSGPESLRHKFNVNVSPYDLEDTYLPAFRATITEAHADSIMCAYNAIDGAPACANTMLLQEHLRKAWNFQGYVTSDCGAVGDISEGHKYATDLTGASVAAVKAGTDTTCGPEYPTLVQAVKDHKISEQEIDTAVKRLFTARFRLGMFDPQESVPYSKIGFSENNTAEHRKAALEAAEKSIVLLKNDTRILPLASETGTIAVIGPNAANLASIEGNYNGVPSAPVVPLKGIEDHFAGKSKVVYSQGSAFTVELPLVVPRTVFHPSAGSSEVGLKGEYFSSGDLSGTPVVTRVDPNLDFDWQSASPVAGLSSTLYSVRWTAMIQAPGAGDYKFGFRDADCYPCTEEDRIRVFVDDRQVVDGGRKGNTSGANSFSVHFEQNQSHAIRIEYAHQGQERGGGIRMEWEPDAAALREQAVAVAKQADVVLAFVGLSPDLEGEEMPVHVEGFSGGDRTDIALPAVQRQLLEALNATGKPLVVVLMNGSALAVDWAKEHAAAILEAWYPGEEGGTAIAETLAGTNNPAGRLPVTFYPSVEDLPAFDEYSMKNRTYRYYKGRVLYPFGYGLSYTSFSYGELKITPTEAKANGPVQVSVTVSNSGNVKGDEVVQLYLTAPGASAVRALKGFKRVSLEPGASKQVDFALDARDLSRVREDGSRAVMPGKYTLSVGGSQPDGSAKVLEGGFSIHGTQVLPK</sequence>
<accession>A0A2Z5FWR8</accession>
<dbReference type="InterPro" id="IPR036881">
    <property type="entry name" value="Glyco_hydro_3_C_sf"/>
</dbReference>
<keyword evidence="2" id="KW-0732">Signal</keyword>
<dbReference type="AlphaFoldDB" id="A0A2Z5FWR8"/>
<dbReference type="InterPro" id="IPR001764">
    <property type="entry name" value="Glyco_hydro_3_N"/>
</dbReference>
<keyword evidence="3" id="KW-0378">Hydrolase</keyword>
<dbReference type="Pfam" id="PF00933">
    <property type="entry name" value="Glyco_hydro_3"/>
    <property type="match status" value="1"/>
</dbReference>
<dbReference type="InterPro" id="IPR011658">
    <property type="entry name" value="PA14_dom"/>
</dbReference>
<dbReference type="Pfam" id="PF14310">
    <property type="entry name" value="Fn3-like"/>
    <property type="match status" value="1"/>
</dbReference>
<dbReference type="Gene3D" id="3.40.50.1700">
    <property type="entry name" value="Glycoside hydrolase family 3 C-terminal domain"/>
    <property type="match status" value="2"/>
</dbReference>
<protein>
    <submittedName>
        <fullName evidence="5">Beta-glucosidase</fullName>
    </submittedName>
</protein>
<organism evidence="5 6">
    <name type="scientific">Acidisarcina polymorpha</name>
    <dbReference type="NCBI Taxonomy" id="2211140"/>
    <lineage>
        <taxon>Bacteria</taxon>
        <taxon>Pseudomonadati</taxon>
        <taxon>Acidobacteriota</taxon>
        <taxon>Terriglobia</taxon>
        <taxon>Terriglobales</taxon>
        <taxon>Acidobacteriaceae</taxon>
        <taxon>Acidisarcina</taxon>
    </lineage>
</organism>